<dbReference type="InterPro" id="IPR006104">
    <property type="entry name" value="Glyco_hydro_2_N"/>
</dbReference>
<dbReference type="Proteomes" id="UP000244189">
    <property type="component" value="Unassembled WGS sequence"/>
</dbReference>
<dbReference type="Pfam" id="PF00703">
    <property type="entry name" value="Glyco_hydro_2"/>
    <property type="match status" value="1"/>
</dbReference>
<keyword evidence="5 7" id="KW-0326">Glycosidase</keyword>
<dbReference type="InterPro" id="IPR017853">
    <property type="entry name" value="GH"/>
</dbReference>
<feature type="domain" description="Beta galactosidase small chain/" evidence="9">
    <location>
        <begin position="774"/>
        <end position="1049"/>
    </location>
</feature>
<dbReference type="AlphaFoldDB" id="A0A2T5GH20"/>
<protein>
    <recommendedName>
        <fullName evidence="3 7">Beta-galactosidase</fullName>
        <ecNumber evidence="3 7">3.2.1.23</ecNumber>
    </recommendedName>
    <alternativeName>
        <fullName evidence="6 7">Lactase</fullName>
    </alternativeName>
</protein>
<evidence type="ECO:0000256" key="6">
    <source>
        <dbReference type="ARBA" id="ARBA00032230"/>
    </source>
</evidence>
<dbReference type="SUPFAM" id="SSF51445">
    <property type="entry name" value="(Trans)glycosidases"/>
    <property type="match status" value="1"/>
</dbReference>
<dbReference type="GO" id="GO:0009341">
    <property type="term" value="C:beta-galactosidase complex"/>
    <property type="evidence" value="ECO:0007669"/>
    <property type="project" value="InterPro"/>
</dbReference>
<dbReference type="Pfam" id="PF02836">
    <property type="entry name" value="Glyco_hydro_2_C"/>
    <property type="match status" value="1"/>
</dbReference>
<dbReference type="GO" id="GO:0005990">
    <property type="term" value="P:lactose catabolic process"/>
    <property type="evidence" value="ECO:0007669"/>
    <property type="project" value="TreeGrafter"/>
</dbReference>
<dbReference type="InterPro" id="IPR023232">
    <property type="entry name" value="Glyco_hydro_2_AS"/>
</dbReference>
<keyword evidence="8" id="KW-0732">Signal</keyword>
<dbReference type="InterPro" id="IPR023230">
    <property type="entry name" value="Glyco_hydro_2_CS"/>
</dbReference>
<dbReference type="InterPro" id="IPR011013">
    <property type="entry name" value="Gal_mutarotase_sf_dom"/>
</dbReference>
<dbReference type="GO" id="GO:0030246">
    <property type="term" value="F:carbohydrate binding"/>
    <property type="evidence" value="ECO:0007669"/>
    <property type="project" value="InterPro"/>
</dbReference>
<name>A0A2T5GH20_9SPHN</name>
<dbReference type="SUPFAM" id="SSF74650">
    <property type="entry name" value="Galactose mutarotase-like"/>
    <property type="match status" value="1"/>
</dbReference>
<dbReference type="PROSITE" id="PS00719">
    <property type="entry name" value="GLYCOSYL_HYDROL_F2_1"/>
    <property type="match status" value="1"/>
</dbReference>
<dbReference type="Pfam" id="PF02929">
    <property type="entry name" value="Bgal_small_N"/>
    <property type="match status" value="1"/>
</dbReference>
<feature type="chain" id="PRO_5015772438" description="Beta-galactosidase" evidence="8">
    <location>
        <begin position="20"/>
        <end position="1054"/>
    </location>
</feature>
<comment type="caution">
    <text evidence="10">The sequence shown here is derived from an EMBL/GenBank/DDBJ whole genome shotgun (WGS) entry which is preliminary data.</text>
</comment>
<dbReference type="SMART" id="SM01038">
    <property type="entry name" value="Bgal_small_N"/>
    <property type="match status" value="1"/>
</dbReference>
<dbReference type="PRINTS" id="PR00132">
    <property type="entry name" value="GLHYDRLASE2"/>
</dbReference>
<proteinExistence type="inferred from homology"/>
<evidence type="ECO:0000259" key="9">
    <source>
        <dbReference type="SMART" id="SM01038"/>
    </source>
</evidence>
<dbReference type="PANTHER" id="PTHR46323">
    <property type="entry name" value="BETA-GALACTOSIDASE"/>
    <property type="match status" value="1"/>
</dbReference>
<dbReference type="SUPFAM" id="SSF49785">
    <property type="entry name" value="Galactose-binding domain-like"/>
    <property type="match status" value="1"/>
</dbReference>
<evidence type="ECO:0000256" key="4">
    <source>
        <dbReference type="ARBA" id="ARBA00022801"/>
    </source>
</evidence>
<dbReference type="InterPro" id="IPR036156">
    <property type="entry name" value="Beta-gal/glucu_dom_sf"/>
</dbReference>
<dbReference type="RefSeq" id="WP_107959556.1">
    <property type="nucleotide sequence ID" value="NZ_QAOG01000007.1"/>
</dbReference>
<dbReference type="InterPro" id="IPR006103">
    <property type="entry name" value="Glyco_hydro_2_cat"/>
</dbReference>
<keyword evidence="4 7" id="KW-0378">Hydrolase</keyword>
<dbReference type="Pfam" id="PF16353">
    <property type="entry name" value="LacZ_4"/>
    <property type="match status" value="1"/>
</dbReference>
<sequence>MTYRPLLAALLVTAAPVTAQRAPVAVPIQPQVSADRPDWENPAVFAIGKERARATGFPFETRAAAIEGTMERSTRFVTLDGQWKFAFSPDADKAPKNFASPAYDVSQWKEIKVPADWQAEGYDQARFNNVTYPFPANRPLIPHATNPVGSYRRDVEVPRDWRQSDVILHIGAAGSAYYVWVNGHKVGYSEDSKLPSEFDVTRWIKPGRNSVAIQVYRWSDGSYLEDQDFWRVSGIERSVYLMAAPKARVADTFVKTGLSADYTDGTLDIALDLTNAARGHTVRATVIDGNRTLLMKTAPATGAKLSLTGTLPGIRPWTAETPKLYTLLVELLDRKGDTVQATARRIGFRSVAIQNGLVTVNGKPITIRGVNRHEHDPETFHVISLASMRRDIELMKLNNVNALRTSHYPNDERLYDLADEYGLYVMDEANIESHAYMSAANRGGRTPESIQIGYDPAWEAAHVSRVVNMVERDKNHPSIIFWSLGNEAGTGPSFEKAAAAARAIDPTRLISYLGYSQINDFKPNAYADIYAPMYDSPARMLDYAQHPEFKQPMIQSEYAHMQGNSGGNFKEYWDAIYARPDRLQGGFIWDWVDQSMYRYTKDGRRYWGDGGEYGPNPGGEIEFGDGLLNPDRTPHPQLFEVQKVYAPVQFTAVDAVAGRFTVTNRDDFRDLSGFDFDWTVNENGVPIAQGAVPALHTTAHATEPFTLPLPKLPPKPGAEYLVTIRARAKAGTIPLVPAGHVVGWDQFALGVPIPAHITIPRGRTTLQETGGMIALAAGDTRLTIDRRTGLIASYRVGRDELLSGGAPNFARALTDNDIGTRGEAANAPWLAMSAARTVESVKAERIGSGAAAVTVRYVMGDNAVRFTSRYTMRGDGSVDIAGAFMPLKQDLSDPLRIGFQFAAPSRFKTIEYYGRGPHENYADRKTSAAIGLWRGAIADQNHNFMRPQETGTKSDVRSMTLNGDGHTGLKLAGDLPLSMNALAFPYEDLARRAPGTRKSTDIVPHDHVSVLVDALQSGLGGDTTWNAQGRPLPKYRVPLAPVRFTLRLAPVLRN</sequence>
<keyword evidence="11" id="KW-1185">Reference proteome</keyword>
<dbReference type="GO" id="GO:0004565">
    <property type="term" value="F:beta-galactosidase activity"/>
    <property type="evidence" value="ECO:0007669"/>
    <property type="project" value="UniProtKB-EC"/>
</dbReference>
<evidence type="ECO:0000313" key="11">
    <source>
        <dbReference type="Proteomes" id="UP000244189"/>
    </source>
</evidence>
<dbReference type="EMBL" id="QAOG01000007">
    <property type="protein sequence ID" value="PTQ58620.1"/>
    <property type="molecule type" value="Genomic_DNA"/>
</dbReference>
<dbReference type="InterPro" id="IPR006101">
    <property type="entry name" value="Glyco_hydro_2"/>
</dbReference>
<dbReference type="SUPFAM" id="SSF49303">
    <property type="entry name" value="beta-Galactosidase/glucuronidase domain"/>
    <property type="match status" value="2"/>
</dbReference>
<organism evidence="10 11">
    <name type="scientific">Sphingomonas aurantiaca</name>
    <dbReference type="NCBI Taxonomy" id="185949"/>
    <lineage>
        <taxon>Bacteria</taxon>
        <taxon>Pseudomonadati</taxon>
        <taxon>Pseudomonadota</taxon>
        <taxon>Alphaproteobacteria</taxon>
        <taxon>Sphingomonadales</taxon>
        <taxon>Sphingomonadaceae</taxon>
        <taxon>Sphingomonas</taxon>
    </lineage>
</organism>
<evidence type="ECO:0000256" key="5">
    <source>
        <dbReference type="ARBA" id="ARBA00023295"/>
    </source>
</evidence>
<evidence type="ECO:0000256" key="7">
    <source>
        <dbReference type="RuleBase" id="RU361154"/>
    </source>
</evidence>
<dbReference type="InterPro" id="IPR014718">
    <property type="entry name" value="GH-type_carb-bd"/>
</dbReference>
<gene>
    <name evidence="10" type="ORF">C8J26_3487</name>
</gene>
<dbReference type="Gene3D" id="3.20.20.80">
    <property type="entry name" value="Glycosidases"/>
    <property type="match status" value="1"/>
</dbReference>
<accession>A0A2T5GH20</accession>
<dbReference type="InterPro" id="IPR004199">
    <property type="entry name" value="B-gal_small/dom_5"/>
</dbReference>
<dbReference type="Gene3D" id="2.70.98.10">
    <property type="match status" value="1"/>
</dbReference>
<dbReference type="EC" id="3.2.1.23" evidence="3 7"/>
<evidence type="ECO:0000256" key="1">
    <source>
        <dbReference type="ARBA" id="ARBA00001412"/>
    </source>
</evidence>
<dbReference type="Gene3D" id="2.60.120.260">
    <property type="entry name" value="Galactose-binding domain-like"/>
    <property type="match status" value="1"/>
</dbReference>
<dbReference type="InterPro" id="IPR050347">
    <property type="entry name" value="Bact_Beta-galactosidase"/>
</dbReference>
<evidence type="ECO:0000313" key="10">
    <source>
        <dbReference type="EMBL" id="PTQ58620.1"/>
    </source>
</evidence>
<feature type="signal peptide" evidence="8">
    <location>
        <begin position="1"/>
        <end position="19"/>
    </location>
</feature>
<dbReference type="InterPro" id="IPR013783">
    <property type="entry name" value="Ig-like_fold"/>
</dbReference>
<dbReference type="InterPro" id="IPR008979">
    <property type="entry name" value="Galactose-bd-like_sf"/>
</dbReference>
<dbReference type="PROSITE" id="PS00608">
    <property type="entry name" value="GLYCOSYL_HYDROL_F2_2"/>
    <property type="match status" value="1"/>
</dbReference>
<dbReference type="Pfam" id="PF02837">
    <property type="entry name" value="Glyco_hydro_2_N"/>
    <property type="match status" value="1"/>
</dbReference>
<evidence type="ECO:0000256" key="3">
    <source>
        <dbReference type="ARBA" id="ARBA00012756"/>
    </source>
</evidence>
<evidence type="ECO:0000256" key="8">
    <source>
        <dbReference type="SAM" id="SignalP"/>
    </source>
</evidence>
<dbReference type="InterPro" id="IPR006102">
    <property type="entry name" value="Ig-like_GH2"/>
</dbReference>
<dbReference type="Gene3D" id="2.60.40.10">
    <property type="entry name" value="Immunoglobulins"/>
    <property type="match status" value="2"/>
</dbReference>
<dbReference type="PANTHER" id="PTHR46323:SF2">
    <property type="entry name" value="BETA-GALACTOSIDASE"/>
    <property type="match status" value="1"/>
</dbReference>
<reference evidence="10 11" key="1">
    <citation type="submission" date="2018-04" db="EMBL/GenBank/DDBJ databases">
        <title>Genomic Encyclopedia of Type Strains, Phase III (KMG-III): the genomes of soil and plant-associated and newly described type strains.</title>
        <authorList>
            <person name="Whitman W."/>
        </authorList>
    </citation>
    <scope>NUCLEOTIDE SEQUENCE [LARGE SCALE GENOMIC DNA]</scope>
    <source>
        <strain evidence="10 11">MA101b</strain>
    </source>
</reference>
<comment type="similarity">
    <text evidence="2 7">Belongs to the glycosyl hydrolase 2 family.</text>
</comment>
<comment type="catalytic activity">
    <reaction evidence="1 7">
        <text>Hydrolysis of terminal non-reducing beta-D-galactose residues in beta-D-galactosides.</text>
        <dbReference type="EC" id="3.2.1.23"/>
    </reaction>
</comment>
<dbReference type="InterPro" id="IPR032312">
    <property type="entry name" value="LacZ_4"/>
</dbReference>
<evidence type="ECO:0000256" key="2">
    <source>
        <dbReference type="ARBA" id="ARBA00007401"/>
    </source>
</evidence>